<dbReference type="InterPro" id="IPR036047">
    <property type="entry name" value="F-box-like_dom_sf"/>
</dbReference>
<dbReference type="Pfam" id="PF00646">
    <property type="entry name" value="F-box"/>
    <property type="match status" value="1"/>
</dbReference>
<dbReference type="SUPFAM" id="SSF81383">
    <property type="entry name" value="F-box domain"/>
    <property type="match status" value="1"/>
</dbReference>
<feature type="domain" description="F-box" evidence="1">
    <location>
        <begin position="11"/>
        <end position="58"/>
    </location>
</feature>
<dbReference type="STRING" id="72664.V4LLX9"/>
<dbReference type="AlphaFoldDB" id="V4LLX9"/>
<reference evidence="2 3" key="1">
    <citation type="journal article" date="2013" name="Front. Plant Sci.">
        <title>The Reference Genome of the Halophytic Plant Eutrema salsugineum.</title>
        <authorList>
            <person name="Yang R."/>
            <person name="Jarvis D.E."/>
            <person name="Chen H."/>
            <person name="Beilstein M.A."/>
            <person name="Grimwood J."/>
            <person name="Jenkins J."/>
            <person name="Shu S."/>
            <person name="Prochnik S."/>
            <person name="Xin M."/>
            <person name="Ma C."/>
            <person name="Schmutz J."/>
            <person name="Wing R.A."/>
            <person name="Mitchell-Olds T."/>
            <person name="Schumaker K.S."/>
            <person name="Wang X."/>
        </authorList>
    </citation>
    <scope>NUCLEOTIDE SEQUENCE [LARGE SCALE GENOMIC DNA]</scope>
</reference>
<protein>
    <recommendedName>
        <fullName evidence="1">F-box domain-containing protein</fullName>
    </recommendedName>
</protein>
<dbReference type="SMART" id="SM00256">
    <property type="entry name" value="FBOX"/>
    <property type="match status" value="1"/>
</dbReference>
<keyword evidence="3" id="KW-1185">Reference proteome</keyword>
<dbReference type="PANTHER" id="PTHR24414:SF184">
    <property type="entry name" value="GALACTOSE OXIDASE_KELCH REPEAT SUPERFAMILY PROTEIN"/>
    <property type="match status" value="1"/>
</dbReference>
<evidence type="ECO:0000313" key="3">
    <source>
        <dbReference type="Proteomes" id="UP000030689"/>
    </source>
</evidence>
<dbReference type="EMBL" id="KI517385">
    <property type="protein sequence ID" value="ESQ51520.1"/>
    <property type="molecule type" value="Genomic_DNA"/>
</dbReference>
<dbReference type="Gramene" id="ESQ51520">
    <property type="protein sequence ID" value="ESQ51520"/>
    <property type="gene ID" value="EUTSA_v10017832mg"/>
</dbReference>
<dbReference type="InterPro" id="IPR057499">
    <property type="entry name" value="Kelch_FKB95"/>
</dbReference>
<dbReference type="InterPro" id="IPR050354">
    <property type="entry name" value="F-box/kelch-repeat_ARATH"/>
</dbReference>
<dbReference type="KEGG" id="eus:EUTSA_v10017832mg"/>
<dbReference type="Gene3D" id="1.20.1280.50">
    <property type="match status" value="1"/>
</dbReference>
<dbReference type="Pfam" id="PF25210">
    <property type="entry name" value="Kelch_FKB95"/>
    <property type="match status" value="1"/>
</dbReference>
<dbReference type="SUPFAM" id="SSF117281">
    <property type="entry name" value="Kelch motif"/>
    <property type="match status" value="1"/>
</dbReference>
<accession>V4LLX9</accession>
<sequence length="346" mass="40520">MAKKKQSYGPSSLITSLPEDVIIDILARVPRCDYPTTLTFVCKHFRSIVASPELYARRSLLGRTEQCLYVILYNKETNNNRWYILHQKANGSRRLVLIRTLPGMTWRGRFVTVGSKIYVFGESNRLNNASNALRIDCQSHTVHPLPNIPVDMTSTFADIIDGRIYVFGYCQRKKKVIVVFNTETQMWEHGVIKPDIELGHSWLRCVVVMADKLYMRDNDNSFVYEPNKKKWETDDVLNLKEWDNACVIDDVLYYPDIDKKKIRAYDPKQKCWRVVKGLEESLPNTENSWWWLETVSYGGRLALLFFPKAEERTTETWCAEISLERRQGGEIWGKVEWFDHVLTRNY</sequence>
<dbReference type="InterPro" id="IPR015915">
    <property type="entry name" value="Kelch-typ_b-propeller"/>
</dbReference>
<dbReference type="Proteomes" id="UP000030689">
    <property type="component" value="Unassembled WGS sequence"/>
</dbReference>
<dbReference type="OMA" id="WCHIVIG"/>
<dbReference type="PROSITE" id="PS50181">
    <property type="entry name" value="FBOX"/>
    <property type="match status" value="1"/>
</dbReference>
<dbReference type="InterPro" id="IPR001810">
    <property type="entry name" value="F-box_dom"/>
</dbReference>
<proteinExistence type="predicted"/>
<dbReference type="PANTHER" id="PTHR24414">
    <property type="entry name" value="F-BOX/KELCH-REPEAT PROTEIN SKIP4"/>
    <property type="match status" value="1"/>
</dbReference>
<evidence type="ECO:0000259" key="1">
    <source>
        <dbReference type="PROSITE" id="PS50181"/>
    </source>
</evidence>
<dbReference type="Gene3D" id="2.120.10.80">
    <property type="entry name" value="Kelch-type beta propeller"/>
    <property type="match status" value="1"/>
</dbReference>
<dbReference type="eggNOG" id="KOG1072">
    <property type="taxonomic scope" value="Eukaryota"/>
</dbReference>
<organism evidence="2 3">
    <name type="scientific">Eutrema salsugineum</name>
    <name type="common">Saltwater cress</name>
    <name type="synonym">Sisymbrium salsugineum</name>
    <dbReference type="NCBI Taxonomy" id="72664"/>
    <lineage>
        <taxon>Eukaryota</taxon>
        <taxon>Viridiplantae</taxon>
        <taxon>Streptophyta</taxon>
        <taxon>Embryophyta</taxon>
        <taxon>Tracheophyta</taxon>
        <taxon>Spermatophyta</taxon>
        <taxon>Magnoliopsida</taxon>
        <taxon>eudicotyledons</taxon>
        <taxon>Gunneridae</taxon>
        <taxon>Pentapetalae</taxon>
        <taxon>rosids</taxon>
        <taxon>malvids</taxon>
        <taxon>Brassicales</taxon>
        <taxon>Brassicaceae</taxon>
        <taxon>Eutremeae</taxon>
        <taxon>Eutrema</taxon>
    </lineage>
</organism>
<dbReference type="OrthoDB" id="1101092at2759"/>
<name>V4LLX9_EUTSA</name>
<evidence type="ECO:0000313" key="2">
    <source>
        <dbReference type="EMBL" id="ESQ51520.1"/>
    </source>
</evidence>
<dbReference type="CDD" id="cd22152">
    <property type="entry name" value="F-box_AtAFR-like"/>
    <property type="match status" value="1"/>
</dbReference>
<gene>
    <name evidence="2" type="ORF">EUTSA_v10017832mg</name>
</gene>